<evidence type="ECO:0000259" key="2">
    <source>
        <dbReference type="PROSITE" id="PS51293"/>
    </source>
</evidence>
<dbReference type="InterPro" id="IPR017930">
    <property type="entry name" value="Myb_dom"/>
</dbReference>
<evidence type="ECO:0000259" key="1">
    <source>
        <dbReference type="PROSITE" id="PS50090"/>
    </source>
</evidence>
<reference evidence="4" key="1">
    <citation type="submission" date="2021-01" db="EMBL/GenBank/DDBJ databases">
        <authorList>
            <consortium name="Genoscope - CEA"/>
            <person name="William W."/>
        </authorList>
    </citation>
    <scope>NUCLEOTIDE SEQUENCE</scope>
</reference>
<dbReference type="InterPro" id="IPR017884">
    <property type="entry name" value="SANT_dom"/>
</dbReference>
<dbReference type="PROSITE" id="PS50090">
    <property type="entry name" value="MYB_LIKE"/>
    <property type="match status" value="3"/>
</dbReference>
<dbReference type="AlphaFoldDB" id="A0A8S1KEI5"/>
<dbReference type="GO" id="GO:0005634">
    <property type="term" value="C:nucleus"/>
    <property type="evidence" value="ECO:0007669"/>
    <property type="project" value="TreeGrafter"/>
</dbReference>
<dbReference type="Proteomes" id="UP000692954">
    <property type="component" value="Unassembled WGS sequence"/>
</dbReference>
<dbReference type="EMBL" id="CAJJDN010000007">
    <property type="protein sequence ID" value="CAD8053608.1"/>
    <property type="molecule type" value="Genomic_DNA"/>
</dbReference>
<gene>
    <name evidence="4" type="ORF">PSON_ATCC_30995.1.T0070443</name>
</gene>
<feature type="domain" description="Myb-like" evidence="1">
    <location>
        <begin position="135"/>
        <end position="185"/>
    </location>
</feature>
<feature type="domain" description="Myb-like" evidence="1">
    <location>
        <begin position="88"/>
        <end position="134"/>
    </location>
</feature>
<feature type="domain" description="HTH myb-type" evidence="3">
    <location>
        <begin position="88"/>
        <end position="138"/>
    </location>
</feature>
<dbReference type="OrthoDB" id="2143914at2759"/>
<name>A0A8S1KEI5_9CILI</name>
<dbReference type="GO" id="GO:0000978">
    <property type="term" value="F:RNA polymerase II cis-regulatory region sequence-specific DNA binding"/>
    <property type="evidence" value="ECO:0007669"/>
    <property type="project" value="TreeGrafter"/>
</dbReference>
<dbReference type="PANTHER" id="PTHR45614:SF69">
    <property type="entry name" value="CHROMOSOME UNDETERMINED SCAFFOLD_38, WHOLE GENOME SHOTGUN SEQUENCE"/>
    <property type="match status" value="1"/>
</dbReference>
<feature type="domain" description="Myb-like" evidence="1">
    <location>
        <begin position="31"/>
        <end position="81"/>
    </location>
</feature>
<dbReference type="PROSITE" id="PS51293">
    <property type="entry name" value="SANT"/>
    <property type="match status" value="1"/>
</dbReference>
<dbReference type="SMART" id="SM00717">
    <property type="entry name" value="SANT"/>
    <property type="match status" value="3"/>
</dbReference>
<dbReference type="GO" id="GO:0000981">
    <property type="term" value="F:DNA-binding transcription factor activity, RNA polymerase II-specific"/>
    <property type="evidence" value="ECO:0007669"/>
    <property type="project" value="TreeGrafter"/>
</dbReference>
<accession>A0A8S1KEI5</accession>
<feature type="domain" description="HTH myb-type" evidence="3">
    <location>
        <begin position="31"/>
        <end position="85"/>
    </location>
</feature>
<dbReference type="PROSITE" id="PS51294">
    <property type="entry name" value="HTH_MYB"/>
    <property type="match status" value="3"/>
</dbReference>
<dbReference type="Pfam" id="PF00249">
    <property type="entry name" value="Myb_DNA-binding"/>
    <property type="match status" value="1"/>
</dbReference>
<dbReference type="InterPro" id="IPR001005">
    <property type="entry name" value="SANT/Myb"/>
</dbReference>
<comment type="caution">
    <text evidence="4">The sequence shown here is derived from an EMBL/GenBank/DDBJ whole genome shotgun (WGS) entry which is preliminary data.</text>
</comment>
<evidence type="ECO:0000313" key="5">
    <source>
        <dbReference type="Proteomes" id="UP000692954"/>
    </source>
</evidence>
<keyword evidence="5" id="KW-1185">Reference proteome</keyword>
<sequence length="388" mass="46109">MDQFQSFEINIQHEQNSRASDKQIQSEVQKISNCSRRAWSLKEDNKLKYAIKQNGTNWINVASAMQNRNPSQCAQRWKRIKPYNLFSKRQPWTNNEDQQLLTLVQTHKNNWVQIAKKIPNRTSKQVRERFVNKLNPEINQQPFTEAEDKLIVEGFKTFGSKWCKISKMLKGRPENIIKNRFYSYLRKHYLQIDNPYYIIPQQNLESSEQYQKKNKQKIEKSLQKMNKHKKEKKIKITQEPTEEGQDKMINTIQSKNEFVPKDIQKQQDIEQIQIKVETMISQSSDIQKQNENFQDCNLLQSIKEEPKENNYQALLQNKKDENSQANFSTNSFVQNPTLLFNNIYYYIPQIGLPYIPQYFLATPIIQYGVSSQETLFQKPLEMQYTNSN</sequence>
<proteinExistence type="predicted"/>
<protein>
    <recommendedName>
        <fullName evidence="6">Homeodomain protein</fullName>
    </recommendedName>
</protein>
<feature type="domain" description="SANT" evidence="2">
    <location>
        <begin position="92"/>
        <end position="137"/>
    </location>
</feature>
<organism evidence="4 5">
    <name type="scientific">Paramecium sonneborni</name>
    <dbReference type="NCBI Taxonomy" id="65129"/>
    <lineage>
        <taxon>Eukaryota</taxon>
        <taxon>Sar</taxon>
        <taxon>Alveolata</taxon>
        <taxon>Ciliophora</taxon>
        <taxon>Intramacronucleata</taxon>
        <taxon>Oligohymenophorea</taxon>
        <taxon>Peniculida</taxon>
        <taxon>Parameciidae</taxon>
        <taxon>Paramecium</taxon>
    </lineage>
</organism>
<evidence type="ECO:0000313" key="4">
    <source>
        <dbReference type="EMBL" id="CAD8053608.1"/>
    </source>
</evidence>
<evidence type="ECO:0000259" key="3">
    <source>
        <dbReference type="PROSITE" id="PS51294"/>
    </source>
</evidence>
<dbReference type="PANTHER" id="PTHR45614">
    <property type="entry name" value="MYB PROTEIN-RELATED"/>
    <property type="match status" value="1"/>
</dbReference>
<evidence type="ECO:0008006" key="6">
    <source>
        <dbReference type="Google" id="ProtNLM"/>
    </source>
</evidence>
<dbReference type="CDD" id="cd00167">
    <property type="entry name" value="SANT"/>
    <property type="match status" value="3"/>
</dbReference>
<dbReference type="InterPro" id="IPR050560">
    <property type="entry name" value="MYB_TF"/>
</dbReference>
<dbReference type="Pfam" id="PF13921">
    <property type="entry name" value="Myb_DNA-bind_6"/>
    <property type="match status" value="1"/>
</dbReference>
<feature type="domain" description="HTH myb-type" evidence="3">
    <location>
        <begin position="141"/>
        <end position="189"/>
    </location>
</feature>